<accession>E8U556</accession>
<comment type="catalytic activity">
    <reaction evidence="7 9">
        <text>oxaloacetate + H(+) = pyruvate + CO2</text>
        <dbReference type="Rhea" id="RHEA:15641"/>
        <dbReference type="ChEBI" id="CHEBI:15361"/>
        <dbReference type="ChEBI" id="CHEBI:15378"/>
        <dbReference type="ChEBI" id="CHEBI:16452"/>
        <dbReference type="ChEBI" id="CHEBI:16526"/>
        <dbReference type="EC" id="4.1.1.112"/>
    </reaction>
</comment>
<evidence type="ECO:0000256" key="9">
    <source>
        <dbReference type="RuleBase" id="RU004338"/>
    </source>
</evidence>
<organism evidence="10 11">
    <name type="scientific">Deinococcus maricopensis (strain DSM 21211 / LMG 22137 / NRRL B-23946 / LB-34)</name>
    <dbReference type="NCBI Taxonomy" id="709986"/>
    <lineage>
        <taxon>Bacteria</taxon>
        <taxon>Thermotogati</taxon>
        <taxon>Deinococcota</taxon>
        <taxon>Deinococci</taxon>
        <taxon>Deinococcales</taxon>
        <taxon>Deinococcaceae</taxon>
        <taxon>Deinococcus</taxon>
    </lineage>
</organism>
<name>E8U556_DEIML</name>
<dbReference type="NCBIfam" id="NF006875">
    <property type="entry name" value="PRK09372.1"/>
    <property type="match status" value="1"/>
</dbReference>
<evidence type="ECO:0000256" key="2">
    <source>
        <dbReference type="ARBA" id="ARBA00008621"/>
    </source>
</evidence>
<dbReference type="Pfam" id="PF03737">
    <property type="entry name" value="RraA-like"/>
    <property type="match status" value="1"/>
</dbReference>
<keyword evidence="11" id="KW-1185">Reference proteome</keyword>
<comment type="cofactor">
    <cofactor evidence="9">
        <name>a divalent metal cation</name>
        <dbReference type="ChEBI" id="CHEBI:60240"/>
    </cofactor>
</comment>
<keyword evidence="4 8" id="KW-0479">Metal-binding</keyword>
<dbReference type="EC" id="4.1.3.17" evidence="9"/>
<evidence type="ECO:0000256" key="1">
    <source>
        <dbReference type="ARBA" id="ARBA00001342"/>
    </source>
</evidence>
<dbReference type="AlphaFoldDB" id="E8U556"/>
<comment type="cofactor">
    <cofactor evidence="8">
        <name>Mg(2+)</name>
        <dbReference type="ChEBI" id="CHEBI:18420"/>
    </cofactor>
</comment>
<reference evidence="10 11" key="1">
    <citation type="journal article" date="2011" name="Stand. Genomic Sci.">
        <title>Complete genome sequence of Deinococcus maricopensis type strain (LB-34).</title>
        <authorList>
            <person name="Pukall R."/>
            <person name="Zeytun A."/>
            <person name="Lucas S."/>
            <person name="Lapidus A."/>
            <person name="Hammon N."/>
            <person name="Deshpande S."/>
            <person name="Nolan M."/>
            <person name="Cheng J.F."/>
            <person name="Pitluck S."/>
            <person name="Liolios K."/>
            <person name="Pagani I."/>
            <person name="Mikhailova N."/>
            <person name="Ivanova N."/>
            <person name="Mavromatis K."/>
            <person name="Pati A."/>
            <person name="Tapia R."/>
            <person name="Han C."/>
            <person name="Goodwin L."/>
            <person name="Chen A."/>
            <person name="Palaniappan K."/>
            <person name="Land M."/>
            <person name="Hauser L."/>
            <person name="Chang Y.J."/>
            <person name="Jeffries C.D."/>
            <person name="Brambilla E.M."/>
            <person name="Rohde M."/>
            <person name="Goker M."/>
            <person name="Detter J.C."/>
            <person name="Woyke T."/>
            <person name="Bristow J."/>
            <person name="Eisen J.A."/>
            <person name="Markowitz V."/>
            <person name="Hugenholtz P."/>
            <person name="Kyrpides N.C."/>
            <person name="Klenk H.P."/>
        </authorList>
    </citation>
    <scope>NUCLEOTIDE SEQUENCE [LARGE SCALE GENOMIC DNA]</scope>
    <source>
        <strain evidence="11">DSM 21211 / LMG 22137 / NRRL B-23946 / LB-34</strain>
    </source>
</reference>
<evidence type="ECO:0000313" key="11">
    <source>
        <dbReference type="Proteomes" id="UP000008635"/>
    </source>
</evidence>
<dbReference type="SUPFAM" id="SSF89562">
    <property type="entry name" value="RraA-like"/>
    <property type="match status" value="1"/>
</dbReference>
<protein>
    <recommendedName>
        <fullName evidence="9">4-hydroxy-4-methyl-2-oxoglutarate aldolase</fullName>
        <shortName evidence="9">HMG aldolase</shortName>
        <ecNumber evidence="9">4.1.1.112</ecNumber>
        <ecNumber evidence="9">4.1.3.17</ecNumber>
    </recommendedName>
    <alternativeName>
        <fullName evidence="9">Oxaloacetate decarboxylase</fullName>
    </alternativeName>
</protein>
<comment type="catalytic activity">
    <reaction evidence="1 9">
        <text>4-hydroxy-4-methyl-2-oxoglutarate = 2 pyruvate</text>
        <dbReference type="Rhea" id="RHEA:22748"/>
        <dbReference type="ChEBI" id="CHEBI:15361"/>
        <dbReference type="ChEBI" id="CHEBI:58276"/>
        <dbReference type="EC" id="4.1.3.17"/>
    </reaction>
</comment>
<gene>
    <name evidence="10" type="ordered locus">Deima_0536</name>
</gene>
<dbReference type="GO" id="GO:0046872">
    <property type="term" value="F:metal ion binding"/>
    <property type="evidence" value="ECO:0007669"/>
    <property type="project" value="UniProtKB-KW"/>
</dbReference>
<evidence type="ECO:0000256" key="4">
    <source>
        <dbReference type="ARBA" id="ARBA00022723"/>
    </source>
</evidence>
<evidence type="ECO:0000256" key="3">
    <source>
        <dbReference type="ARBA" id="ARBA00011233"/>
    </source>
</evidence>
<dbReference type="PANTHER" id="PTHR33254:SF4">
    <property type="entry name" value="4-HYDROXY-4-METHYL-2-OXOGLUTARATE ALDOLASE 3-RELATED"/>
    <property type="match status" value="1"/>
</dbReference>
<dbReference type="STRING" id="709986.Deima_0536"/>
<dbReference type="KEGG" id="dmr:Deima_0536"/>
<evidence type="ECO:0000256" key="5">
    <source>
        <dbReference type="ARBA" id="ARBA00023239"/>
    </source>
</evidence>
<evidence type="ECO:0000256" key="8">
    <source>
        <dbReference type="PIRSR" id="PIRSR605493-1"/>
    </source>
</evidence>
<comment type="function">
    <text evidence="6 9">Catalyzes the aldol cleavage of 4-hydroxy-4-methyl-2-oxoglutarate (HMG) into 2 molecules of pyruvate. Also contains a secondary oxaloacetate (OAA) decarboxylase activity due to the common pyruvate enolate transition state formed following C-C bond cleavage in the retro-aldol and decarboxylation reactions.</text>
</comment>
<dbReference type="EC" id="4.1.1.112" evidence="9"/>
<dbReference type="CDD" id="cd16841">
    <property type="entry name" value="RraA_family"/>
    <property type="match status" value="1"/>
</dbReference>
<dbReference type="GO" id="GO:0008948">
    <property type="term" value="F:oxaloacetate decarboxylase activity"/>
    <property type="evidence" value="ECO:0007669"/>
    <property type="project" value="UniProtKB-EC"/>
</dbReference>
<keyword evidence="5 9" id="KW-0456">Lyase</keyword>
<comment type="similarity">
    <text evidence="2 9">Belongs to the class II aldolase/RraA-like family.</text>
</comment>
<dbReference type="eggNOG" id="COG0684">
    <property type="taxonomic scope" value="Bacteria"/>
</dbReference>
<dbReference type="Gene3D" id="3.50.30.40">
    <property type="entry name" value="Ribonuclease E inhibitor RraA/RraA-like"/>
    <property type="match status" value="1"/>
</dbReference>
<feature type="binding site" evidence="8">
    <location>
        <position position="100"/>
    </location>
    <ligand>
        <name>Mg(2+)</name>
        <dbReference type="ChEBI" id="CHEBI:18420"/>
    </ligand>
</feature>
<dbReference type="OrthoDB" id="9784786at2"/>
<sequence length="164" mass="16981">MTAATYATTDLSDAHTDVHIAEPVWRSFGGRAAFHGRARTVQVHEDNVLVRAELATPGEGRVLVVDGGGSLRCALLGDMLGELAVRNGWAGVVVYGCVRDTRALGTLDLGVLALAPHPRRSGKLGAGEAGVPVTFAGVTVQDGDHVYADEDGLLISSAPLGEQA</sequence>
<reference evidence="11" key="2">
    <citation type="submission" date="2011-01" db="EMBL/GenBank/DDBJ databases">
        <title>The complete genome of Deinococcus maricopensis DSM 21211.</title>
        <authorList>
            <consortium name="US DOE Joint Genome Institute (JGI-PGF)"/>
            <person name="Lucas S."/>
            <person name="Copeland A."/>
            <person name="Lapidus A."/>
            <person name="Goodwin L."/>
            <person name="Pitluck S."/>
            <person name="Kyrpides N."/>
            <person name="Mavromatis K."/>
            <person name="Pagani I."/>
            <person name="Ivanova N."/>
            <person name="Ovchinnikova G."/>
            <person name="Zeytun A."/>
            <person name="Detter J.C."/>
            <person name="Han C."/>
            <person name="Land M."/>
            <person name="Hauser L."/>
            <person name="Markowitz V."/>
            <person name="Cheng J.-F."/>
            <person name="Hugenholtz P."/>
            <person name="Woyke T."/>
            <person name="Wu D."/>
            <person name="Pukall R."/>
            <person name="Gehrich-Schroeter G."/>
            <person name="Brambilla E."/>
            <person name="Klenk H.-P."/>
            <person name="Eisen J.A."/>
        </authorList>
    </citation>
    <scope>NUCLEOTIDE SEQUENCE [LARGE SCALE GENOMIC DNA]</scope>
    <source>
        <strain evidence="11">DSM 21211 / LMG 22137 / NRRL B-23946 / LB-34</strain>
    </source>
</reference>
<dbReference type="InterPro" id="IPR005493">
    <property type="entry name" value="RraA/RraA-like"/>
</dbReference>
<proteinExistence type="inferred from homology"/>
<dbReference type="HOGENOM" id="CLU_072626_4_0_0"/>
<dbReference type="Proteomes" id="UP000008635">
    <property type="component" value="Chromosome"/>
</dbReference>
<dbReference type="InterPro" id="IPR036704">
    <property type="entry name" value="RraA/RraA-like_sf"/>
</dbReference>
<evidence type="ECO:0000256" key="7">
    <source>
        <dbReference type="ARBA" id="ARBA00047973"/>
    </source>
</evidence>
<dbReference type="GO" id="GO:0051252">
    <property type="term" value="P:regulation of RNA metabolic process"/>
    <property type="evidence" value="ECO:0007669"/>
    <property type="project" value="InterPro"/>
</dbReference>
<evidence type="ECO:0000256" key="6">
    <source>
        <dbReference type="ARBA" id="ARBA00025046"/>
    </source>
</evidence>
<dbReference type="EMBL" id="CP002454">
    <property type="protein sequence ID" value="ADV66195.1"/>
    <property type="molecule type" value="Genomic_DNA"/>
</dbReference>
<dbReference type="NCBIfam" id="TIGR01935">
    <property type="entry name" value="NOT-MenG"/>
    <property type="match status" value="1"/>
</dbReference>
<dbReference type="InterPro" id="IPR010203">
    <property type="entry name" value="RraA"/>
</dbReference>
<evidence type="ECO:0000313" key="10">
    <source>
        <dbReference type="EMBL" id="ADV66195.1"/>
    </source>
</evidence>
<feature type="binding site" evidence="8">
    <location>
        <position position="99"/>
    </location>
    <ligand>
        <name>substrate</name>
    </ligand>
</feature>
<dbReference type="PANTHER" id="PTHR33254">
    <property type="entry name" value="4-HYDROXY-4-METHYL-2-OXOGLUTARATE ALDOLASE 3-RELATED"/>
    <property type="match status" value="1"/>
</dbReference>
<feature type="binding site" evidence="8">
    <location>
        <begin position="77"/>
        <end position="80"/>
    </location>
    <ligand>
        <name>substrate</name>
    </ligand>
</feature>
<comment type="subunit">
    <text evidence="3 9">Homotrimer.</text>
</comment>
<dbReference type="GO" id="GO:0047443">
    <property type="term" value="F:4-hydroxy-4-methyl-2-oxoglutarate aldolase activity"/>
    <property type="evidence" value="ECO:0007669"/>
    <property type="project" value="UniProtKB-EC"/>
</dbReference>
<dbReference type="RefSeq" id="WP_013555700.1">
    <property type="nucleotide sequence ID" value="NC_014958.1"/>
</dbReference>
<dbReference type="GO" id="GO:0008428">
    <property type="term" value="F:ribonuclease inhibitor activity"/>
    <property type="evidence" value="ECO:0007669"/>
    <property type="project" value="InterPro"/>
</dbReference>
<keyword evidence="8" id="KW-0460">Magnesium</keyword>